<evidence type="ECO:0000313" key="2">
    <source>
        <dbReference type="EMBL" id="KAG6502216.1"/>
    </source>
</evidence>
<keyword evidence="3" id="KW-1185">Reference proteome</keyword>
<sequence>MRSVPSRVTAGLIAAFLSACPFPSPPNLLFFAAAAAALSVLHLSKARARPLTPLCSRREVSLTVAMRSTVSPPPSLTFSSPESLSDWIRPHLPFDPVGSWGAVPGSKSLVNLWIEVNRGETSLLLLPDSEGDPSGEKEGTSTILRVVNVAIVRIRNSRGEVLVESHQILSDGTVRHRYRPLSEKMMPWEAVEEAAVRAVREELGKDAVRIIPGSYRMRMEDRASASYPGLPGRYILHTVDADVEGLPEVGEFSTEENGEGVEAAEKGVFVRKHFWKWIADDGGMQQSWE</sequence>
<comment type="caution">
    <text evidence="2">The sequence shown here is derived from an EMBL/GenBank/DDBJ whole genome shotgun (WGS) entry which is preliminary data.</text>
</comment>
<dbReference type="EMBL" id="JACMSC010000011">
    <property type="protein sequence ID" value="KAG6502216.1"/>
    <property type="molecule type" value="Genomic_DNA"/>
</dbReference>
<feature type="domain" description="Nudix hydrolase" evidence="1">
    <location>
        <begin position="145"/>
        <end position="253"/>
    </location>
</feature>
<dbReference type="InterPro" id="IPR000086">
    <property type="entry name" value="NUDIX_hydrolase_dom"/>
</dbReference>
<dbReference type="OrthoDB" id="433924at2759"/>
<evidence type="ECO:0000259" key="1">
    <source>
        <dbReference type="Pfam" id="PF00293"/>
    </source>
</evidence>
<dbReference type="CDD" id="cd02883">
    <property type="entry name" value="NUDIX_Hydrolase"/>
    <property type="match status" value="1"/>
</dbReference>
<dbReference type="Proteomes" id="UP000734854">
    <property type="component" value="Unassembled WGS sequence"/>
</dbReference>
<organism evidence="2 3">
    <name type="scientific">Zingiber officinale</name>
    <name type="common">Ginger</name>
    <name type="synonym">Amomum zingiber</name>
    <dbReference type="NCBI Taxonomy" id="94328"/>
    <lineage>
        <taxon>Eukaryota</taxon>
        <taxon>Viridiplantae</taxon>
        <taxon>Streptophyta</taxon>
        <taxon>Embryophyta</taxon>
        <taxon>Tracheophyta</taxon>
        <taxon>Spermatophyta</taxon>
        <taxon>Magnoliopsida</taxon>
        <taxon>Liliopsida</taxon>
        <taxon>Zingiberales</taxon>
        <taxon>Zingiberaceae</taxon>
        <taxon>Zingiber</taxon>
    </lineage>
</organism>
<dbReference type="Pfam" id="PF00293">
    <property type="entry name" value="NUDIX"/>
    <property type="match status" value="1"/>
</dbReference>
<proteinExistence type="predicted"/>
<dbReference type="PANTHER" id="PTHR36395:SF1">
    <property type="entry name" value="RING-H2 ZINC FINGER PROTEIN"/>
    <property type="match status" value="1"/>
</dbReference>
<dbReference type="PANTHER" id="PTHR36395">
    <property type="entry name" value="RING-H2 ZINC FINGER PROTEIN"/>
    <property type="match status" value="1"/>
</dbReference>
<protein>
    <recommendedName>
        <fullName evidence="1">Nudix hydrolase domain-containing protein</fullName>
    </recommendedName>
</protein>
<evidence type="ECO:0000313" key="3">
    <source>
        <dbReference type="Proteomes" id="UP000734854"/>
    </source>
</evidence>
<gene>
    <name evidence="2" type="ORF">ZIOFF_042105</name>
</gene>
<name>A0A8J5GA72_ZINOF</name>
<reference evidence="2 3" key="1">
    <citation type="submission" date="2020-08" db="EMBL/GenBank/DDBJ databases">
        <title>Plant Genome Project.</title>
        <authorList>
            <person name="Zhang R.-G."/>
        </authorList>
    </citation>
    <scope>NUCLEOTIDE SEQUENCE [LARGE SCALE GENOMIC DNA]</scope>
    <source>
        <tissue evidence="2">Rhizome</tissue>
    </source>
</reference>
<dbReference type="PROSITE" id="PS51257">
    <property type="entry name" value="PROKAR_LIPOPROTEIN"/>
    <property type="match status" value="1"/>
</dbReference>
<dbReference type="AlphaFoldDB" id="A0A8J5GA72"/>
<accession>A0A8J5GA72</accession>